<evidence type="ECO:0000313" key="12">
    <source>
        <dbReference type="EMBL" id="KPA79669.1"/>
    </source>
</evidence>
<dbReference type="GO" id="GO:0004739">
    <property type="term" value="F:pyruvate dehydrogenase (acetyl-transferring) activity"/>
    <property type="evidence" value="ECO:0007669"/>
    <property type="project" value="UniProtKB-UniRule"/>
</dbReference>
<dbReference type="OMA" id="WYANCPG"/>
<evidence type="ECO:0000256" key="6">
    <source>
        <dbReference type="ARBA" id="ARBA00023002"/>
    </source>
</evidence>
<name>A0A0M9G0F9_LEPPY</name>
<keyword evidence="6 10" id="KW-0560">Oxidoreductase</keyword>
<comment type="function">
    <text evidence="10">The pyruvate dehydrogenase complex catalyzes the overall conversion of pyruvate to acetyl-CoA and CO2.</text>
</comment>
<dbReference type="Gene3D" id="3.40.50.970">
    <property type="match status" value="1"/>
</dbReference>
<dbReference type="RefSeq" id="XP_015658109.1">
    <property type="nucleotide sequence ID" value="XM_015803467.1"/>
</dbReference>
<dbReference type="EMBL" id="LGTL01000010">
    <property type="protein sequence ID" value="KPA79670.1"/>
    <property type="molecule type" value="Genomic_DNA"/>
</dbReference>
<dbReference type="CDD" id="cd07036">
    <property type="entry name" value="TPP_PYR_E1-PDHc-beta_like"/>
    <property type="match status" value="1"/>
</dbReference>
<evidence type="ECO:0000256" key="10">
    <source>
        <dbReference type="RuleBase" id="RU364074"/>
    </source>
</evidence>
<evidence type="ECO:0000259" key="11">
    <source>
        <dbReference type="SMART" id="SM00861"/>
    </source>
</evidence>
<comment type="subcellular location">
    <subcellularLocation>
        <location evidence="2">Mitochondrion</location>
    </subcellularLocation>
</comment>
<accession>A0A0M9G0F9</accession>
<dbReference type="SMART" id="SM00861">
    <property type="entry name" value="Transket_pyr"/>
    <property type="match status" value="1"/>
</dbReference>
<organism evidence="12 13">
    <name type="scientific">Leptomonas pyrrhocoris</name>
    <name type="common">Firebug parasite</name>
    <dbReference type="NCBI Taxonomy" id="157538"/>
    <lineage>
        <taxon>Eukaryota</taxon>
        <taxon>Discoba</taxon>
        <taxon>Euglenozoa</taxon>
        <taxon>Kinetoplastea</taxon>
        <taxon>Metakinetoplastina</taxon>
        <taxon>Trypanosomatida</taxon>
        <taxon>Trypanosomatidae</taxon>
        <taxon>Leishmaniinae</taxon>
        <taxon>Leptomonas</taxon>
    </lineage>
</organism>
<keyword evidence="7 10" id="KW-0786">Thiamine pyrophosphate</keyword>
<comment type="caution">
    <text evidence="12">The sequence shown here is derived from an EMBL/GenBank/DDBJ whole genome shotgun (WGS) entry which is preliminary data.</text>
</comment>
<dbReference type="GO" id="GO:0006086">
    <property type="term" value="P:pyruvate decarboxylation to acetyl-CoA"/>
    <property type="evidence" value="ECO:0007669"/>
    <property type="project" value="InterPro"/>
</dbReference>
<dbReference type="Gene3D" id="3.40.50.920">
    <property type="match status" value="1"/>
</dbReference>
<dbReference type="InterPro" id="IPR005475">
    <property type="entry name" value="Transketolase-like_Pyr-bd"/>
</dbReference>
<dbReference type="PANTHER" id="PTHR11624">
    <property type="entry name" value="DEHYDROGENASE RELATED"/>
    <property type="match status" value="1"/>
</dbReference>
<dbReference type="Pfam" id="PF02779">
    <property type="entry name" value="Transket_pyr"/>
    <property type="match status" value="1"/>
</dbReference>
<keyword evidence="4" id="KW-0809">Transit peptide</keyword>
<dbReference type="InterPro" id="IPR027110">
    <property type="entry name" value="PDHB_mito-type"/>
</dbReference>
<evidence type="ECO:0000256" key="5">
    <source>
        <dbReference type="ARBA" id="ARBA00022958"/>
    </source>
</evidence>
<evidence type="ECO:0000256" key="1">
    <source>
        <dbReference type="ARBA" id="ARBA00001964"/>
    </source>
</evidence>
<dbReference type="InterPro" id="IPR033248">
    <property type="entry name" value="Transketolase_C"/>
</dbReference>
<gene>
    <name evidence="12" type="ORF">ABB37_05451</name>
</gene>
<dbReference type="GO" id="GO:0046872">
    <property type="term" value="F:metal ion binding"/>
    <property type="evidence" value="ECO:0007669"/>
    <property type="project" value="UniProtKB-KW"/>
</dbReference>
<evidence type="ECO:0000256" key="7">
    <source>
        <dbReference type="ARBA" id="ARBA00023052"/>
    </source>
</evidence>
<feature type="domain" description="Transketolase-like pyrimidine-binding" evidence="11">
    <location>
        <begin position="25"/>
        <end position="200"/>
    </location>
</feature>
<evidence type="ECO:0000256" key="2">
    <source>
        <dbReference type="ARBA" id="ARBA00004173"/>
    </source>
</evidence>
<dbReference type="Proteomes" id="UP000037923">
    <property type="component" value="Unassembled WGS sequence"/>
</dbReference>
<dbReference type="PANTHER" id="PTHR11624:SF96">
    <property type="entry name" value="PYRUVATE DEHYDROGENASE E1 COMPONENT SUBUNIT BETA, MITOCHONDRIAL"/>
    <property type="match status" value="1"/>
</dbReference>
<evidence type="ECO:0000256" key="8">
    <source>
        <dbReference type="ARBA" id="ARBA00023128"/>
    </source>
</evidence>
<dbReference type="EC" id="1.2.4.1" evidence="10"/>
<keyword evidence="13" id="KW-1185">Reference proteome</keyword>
<dbReference type="Pfam" id="PF02780">
    <property type="entry name" value="Transketolase_C"/>
    <property type="match status" value="1"/>
</dbReference>
<keyword evidence="8" id="KW-0496">Mitochondrion</keyword>
<proteinExistence type="predicted"/>
<dbReference type="SUPFAM" id="SSF52922">
    <property type="entry name" value="TK C-terminal domain-like"/>
    <property type="match status" value="1"/>
</dbReference>
<dbReference type="GO" id="GO:0005739">
    <property type="term" value="C:mitochondrion"/>
    <property type="evidence" value="ECO:0007669"/>
    <property type="project" value="UniProtKB-SubCell"/>
</dbReference>
<dbReference type="FunFam" id="3.40.50.920:FF:000001">
    <property type="entry name" value="Pyruvate dehydrogenase E1 beta subunit"/>
    <property type="match status" value="1"/>
</dbReference>
<dbReference type="SUPFAM" id="SSF52518">
    <property type="entry name" value="Thiamin diphosphate-binding fold (THDP-binding)"/>
    <property type="match status" value="1"/>
</dbReference>
<dbReference type="RefSeq" id="XP_015658108.1">
    <property type="nucleotide sequence ID" value="XM_015803466.1"/>
</dbReference>
<protein>
    <recommendedName>
        <fullName evidence="10">Pyruvate dehydrogenase E1 component subunit beta</fullName>
        <ecNumber evidence="10">1.2.4.1</ecNumber>
    </recommendedName>
</protein>
<dbReference type="InterPro" id="IPR029061">
    <property type="entry name" value="THDP-binding"/>
</dbReference>
<evidence type="ECO:0000256" key="4">
    <source>
        <dbReference type="ARBA" id="ARBA00022946"/>
    </source>
</evidence>
<keyword evidence="5" id="KW-0630">Potassium</keyword>
<dbReference type="NCBIfam" id="NF006667">
    <property type="entry name" value="PRK09212.1"/>
    <property type="match status" value="1"/>
</dbReference>
<reference evidence="12 13" key="1">
    <citation type="submission" date="2015-07" db="EMBL/GenBank/DDBJ databases">
        <title>High-quality genome of monoxenous trypanosomatid Leptomonas pyrrhocoris.</title>
        <authorList>
            <person name="Flegontov P."/>
            <person name="Butenko A."/>
            <person name="Firsov S."/>
            <person name="Vlcek C."/>
            <person name="Logacheva M.D."/>
            <person name="Field M."/>
            <person name="Filatov D."/>
            <person name="Flegontova O."/>
            <person name="Gerasimov E."/>
            <person name="Jackson A.P."/>
            <person name="Kelly S."/>
            <person name="Opperdoes F."/>
            <person name="O'Reilly A."/>
            <person name="Votypka J."/>
            <person name="Yurchenko V."/>
            <person name="Lukes J."/>
        </authorList>
    </citation>
    <scope>NUCLEOTIDE SEQUENCE [LARGE SCALE GENOMIC DNA]</scope>
    <source>
        <strain evidence="12">H10</strain>
    </source>
</reference>
<keyword evidence="9 10" id="KW-0670">Pyruvate</keyword>
<keyword evidence="3" id="KW-0479">Metal-binding</keyword>
<evidence type="ECO:0000313" key="13">
    <source>
        <dbReference type="Proteomes" id="UP000037923"/>
    </source>
</evidence>
<sequence>MRRFASRATFTASAAVAARFATTNMTVRDALNSALDEELARDATVFVLGEEVGQYQGAYKVTKGLVDKYGKDRIIDTPITEHGFAGMAVGSALGGMRPVCEFMTFNFAMQAIDQIINSAAKGHYMSGGQLTCPIVFRGPNGASAGVGAQHSQCYGSWYASVPGLKVVAPYNSEDARGMLKASIRDGNPVVFLEHELLYGESFPVSDEAANKDFLIPFGKAKIEREGKDITLIGFSKGVELCLKAAEKLAAEGVSAEVINLRSLRPLDRETIFKSIKKTHRAVTVDESFPFCNIGAEICACVMESDTFDYLDAPIERVSCADCPTPYSKEIEVASQPQVTDVVAVAKRVLS</sequence>
<evidence type="ECO:0000256" key="9">
    <source>
        <dbReference type="ARBA" id="ARBA00023317"/>
    </source>
</evidence>
<dbReference type="GeneID" id="26905741"/>
<dbReference type="VEuPathDB" id="TriTrypDB:LpyrH10_10_2200"/>
<evidence type="ECO:0000256" key="3">
    <source>
        <dbReference type="ARBA" id="ARBA00022723"/>
    </source>
</evidence>
<dbReference type="FunFam" id="3.40.50.970:FF:000006">
    <property type="entry name" value="Pyruvate dehydrogenase E1 component subunit beta"/>
    <property type="match status" value="1"/>
</dbReference>
<dbReference type="InterPro" id="IPR009014">
    <property type="entry name" value="Transketo_C/PFOR_II"/>
</dbReference>
<dbReference type="EMBL" id="LGTL01000010">
    <property type="protein sequence ID" value="KPA79669.1"/>
    <property type="molecule type" value="Genomic_DNA"/>
</dbReference>
<comment type="catalytic activity">
    <reaction evidence="10">
        <text>N(6)-[(R)-lipoyl]-L-lysyl-[protein] + pyruvate + H(+) = N(6)-[(R)-S(8)-acetyldihydrolipoyl]-L-lysyl-[protein] + CO2</text>
        <dbReference type="Rhea" id="RHEA:19189"/>
        <dbReference type="Rhea" id="RHEA-COMP:10474"/>
        <dbReference type="Rhea" id="RHEA-COMP:10478"/>
        <dbReference type="ChEBI" id="CHEBI:15361"/>
        <dbReference type="ChEBI" id="CHEBI:15378"/>
        <dbReference type="ChEBI" id="CHEBI:16526"/>
        <dbReference type="ChEBI" id="CHEBI:83099"/>
        <dbReference type="ChEBI" id="CHEBI:83111"/>
        <dbReference type="EC" id="1.2.4.1"/>
    </reaction>
</comment>
<comment type="cofactor">
    <cofactor evidence="1 10">
        <name>thiamine diphosphate</name>
        <dbReference type="ChEBI" id="CHEBI:58937"/>
    </cofactor>
</comment>
<dbReference type="NCBIfam" id="NF008854">
    <property type="entry name" value="PRK11892.1"/>
    <property type="match status" value="1"/>
</dbReference>
<dbReference type="AlphaFoldDB" id="A0A0M9G0F9"/>
<dbReference type="OrthoDB" id="10266385at2759"/>